<reference evidence="1" key="1">
    <citation type="journal article" date="2014" name="Front. Microbiol.">
        <title>High frequency of phylogenetically diverse reductive dehalogenase-homologous genes in deep subseafloor sedimentary metagenomes.</title>
        <authorList>
            <person name="Kawai M."/>
            <person name="Futagami T."/>
            <person name="Toyoda A."/>
            <person name="Takaki Y."/>
            <person name="Nishi S."/>
            <person name="Hori S."/>
            <person name="Arai W."/>
            <person name="Tsubouchi T."/>
            <person name="Morono Y."/>
            <person name="Uchiyama I."/>
            <person name="Ito T."/>
            <person name="Fujiyama A."/>
            <person name="Inagaki F."/>
            <person name="Takami H."/>
        </authorList>
    </citation>
    <scope>NUCLEOTIDE SEQUENCE</scope>
    <source>
        <strain evidence="1">Expedition CK06-06</strain>
    </source>
</reference>
<feature type="non-terminal residue" evidence="1">
    <location>
        <position position="1"/>
    </location>
</feature>
<comment type="caution">
    <text evidence="1">The sequence shown here is derived from an EMBL/GenBank/DDBJ whole genome shotgun (WGS) entry which is preliminary data.</text>
</comment>
<organism evidence="1">
    <name type="scientific">marine sediment metagenome</name>
    <dbReference type="NCBI Taxonomy" id="412755"/>
    <lineage>
        <taxon>unclassified sequences</taxon>
        <taxon>metagenomes</taxon>
        <taxon>ecological metagenomes</taxon>
    </lineage>
</organism>
<gene>
    <name evidence="1" type="ORF">S12H4_36808</name>
</gene>
<protein>
    <submittedName>
        <fullName evidence="1">Uncharacterized protein</fullName>
    </submittedName>
</protein>
<evidence type="ECO:0000313" key="1">
    <source>
        <dbReference type="EMBL" id="GAI94168.1"/>
    </source>
</evidence>
<proteinExistence type="predicted"/>
<sequence length="53" mass="6004">YWKWEVVDFALVPDSYKMINSGVLTPVVKASKGKIEIPGIRIFNEPIIAVNTR</sequence>
<dbReference type="AlphaFoldDB" id="X1SMK1"/>
<dbReference type="EMBL" id="BARW01021978">
    <property type="protein sequence ID" value="GAI94168.1"/>
    <property type="molecule type" value="Genomic_DNA"/>
</dbReference>
<accession>X1SMK1</accession>
<name>X1SMK1_9ZZZZ</name>